<feature type="region of interest" description="Disordered" evidence="1">
    <location>
        <begin position="1"/>
        <end position="158"/>
    </location>
</feature>
<keyword evidence="2" id="KW-0472">Membrane</keyword>
<protein>
    <submittedName>
        <fullName evidence="4">Uncharacterized protein C16orf52 homolog</fullName>
    </submittedName>
</protein>
<keyword evidence="2" id="KW-0812">Transmembrane</keyword>
<keyword evidence="2" id="KW-1133">Transmembrane helix</keyword>
<organism evidence="3 4">
    <name type="scientific">Ceratotherium simum simum</name>
    <name type="common">Southern white rhinoceros</name>
    <dbReference type="NCBI Taxonomy" id="73337"/>
    <lineage>
        <taxon>Eukaryota</taxon>
        <taxon>Metazoa</taxon>
        <taxon>Chordata</taxon>
        <taxon>Craniata</taxon>
        <taxon>Vertebrata</taxon>
        <taxon>Euteleostomi</taxon>
        <taxon>Mammalia</taxon>
        <taxon>Eutheria</taxon>
        <taxon>Laurasiatheria</taxon>
        <taxon>Perissodactyla</taxon>
        <taxon>Rhinocerotidae</taxon>
        <taxon>Ceratotherium</taxon>
    </lineage>
</organism>
<dbReference type="Proteomes" id="UP000694910">
    <property type="component" value="Unplaced"/>
</dbReference>
<reference evidence="4" key="1">
    <citation type="submission" date="2025-08" db="UniProtKB">
        <authorList>
            <consortium name="RefSeq"/>
        </authorList>
    </citation>
    <scope>IDENTIFICATION</scope>
</reference>
<gene>
    <name evidence="4" type="primary">LOC101400493</name>
</gene>
<accession>A0ABM0I973</accession>
<dbReference type="InterPro" id="IPR037663">
    <property type="entry name" value="Mosmo"/>
</dbReference>
<dbReference type="Gene3D" id="1.20.140.150">
    <property type="match status" value="1"/>
</dbReference>
<sequence length="324" mass="34536">MAPGGQAAQEGLPERKLESVQLPTVWNPRGARSRRTARERGTAGAEETSGAAPRAGPQGALRRRPEVGQPCGHQKASVEPGKWSKANRRCGRQEKRERGRGLSGSGSGAARRAAEETRAEWSGARGGQSRVPGRRGECRARRKARGGSPGAKAGPAGATASLPVSGCLFLAADIFAIASIANPDWINTGESAGALTVGLVRQCQTIHGRDRTCIPPRLPPEWVTTLFFIIMGIISLTVTCGLLVASHWRREATKYARWIAFTGMILFCMAALIFPIGFYINEVGGQPYKLPNNTVVGSSYVLFVLSIFFTIVGLLFAGKVCLPG</sequence>
<dbReference type="PANTHER" id="PTHR31186:SF1">
    <property type="entry name" value="MODULATOR OF SMOOTHENED PROTEIN"/>
    <property type="match status" value="1"/>
</dbReference>
<proteinExistence type="predicted"/>
<feature type="transmembrane region" description="Helical" evidence="2">
    <location>
        <begin position="222"/>
        <end position="246"/>
    </location>
</feature>
<keyword evidence="3" id="KW-1185">Reference proteome</keyword>
<evidence type="ECO:0000313" key="3">
    <source>
        <dbReference type="Proteomes" id="UP000694910"/>
    </source>
</evidence>
<dbReference type="GeneID" id="101400493"/>
<evidence type="ECO:0000256" key="1">
    <source>
        <dbReference type="SAM" id="MobiDB-lite"/>
    </source>
</evidence>
<evidence type="ECO:0000256" key="2">
    <source>
        <dbReference type="SAM" id="Phobius"/>
    </source>
</evidence>
<dbReference type="Pfam" id="PF18800">
    <property type="entry name" value="Atthog"/>
    <property type="match status" value="1"/>
</dbReference>
<feature type="transmembrane region" description="Helical" evidence="2">
    <location>
        <begin position="300"/>
        <end position="322"/>
    </location>
</feature>
<name>A0ABM0I973_CERSS</name>
<evidence type="ECO:0000313" key="4">
    <source>
        <dbReference type="RefSeq" id="XP_004443028.1"/>
    </source>
</evidence>
<feature type="compositionally biased region" description="Low complexity" evidence="1">
    <location>
        <begin position="42"/>
        <end position="52"/>
    </location>
</feature>
<dbReference type="RefSeq" id="XP_004443028.1">
    <property type="nucleotide sequence ID" value="XM_004442971.2"/>
</dbReference>
<dbReference type="PANTHER" id="PTHR31186">
    <property type="entry name" value="MODULATOR OF SMOOTHENED PROTEIN"/>
    <property type="match status" value="1"/>
</dbReference>
<feature type="compositionally biased region" description="Basic and acidic residues" evidence="1">
    <location>
        <begin position="91"/>
        <end position="100"/>
    </location>
</feature>
<feature type="transmembrane region" description="Helical" evidence="2">
    <location>
        <begin position="258"/>
        <end position="280"/>
    </location>
</feature>